<dbReference type="STRING" id="4577.A0A1D6GR56"/>
<organism evidence="5">
    <name type="scientific">Zea mays</name>
    <name type="common">Maize</name>
    <dbReference type="NCBI Taxonomy" id="4577"/>
    <lineage>
        <taxon>Eukaryota</taxon>
        <taxon>Viridiplantae</taxon>
        <taxon>Streptophyta</taxon>
        <taxon>Embryophyta</taxon>
        <taxon>Tracheophyta</taxon>
        <taxon>Spermatophyta</taxon>
        <taxon>Magnoliopsida</taxon>
        <taxon>Liliopsida</taxon>
        <taxon>Poales</taxon>
        <taxon>Poaceae</taxon>
        <taxon>PACMAD clade</taxon>
        <taxon>Panicoideae</taxon>
        <taxon>Andropogonodae</taxon>
        <taxon>Andropogoneae</taxon>
        <taxon>Tripsacinae</taxon>
        <taxon>Zea</taxon>
    </lineage>
</organism>
<comment type="subcellular location">
    <subcellularLocation>
        <location evidence="1">Nucleus</location>
        <location evidence="1">Nucleolus</location>
    </subcellularLocation>
</comment>
<keyword evidence="2" id="KW-0539">Nucleus</keyword>
<name>A0A1D6GR56_MAIZE</name>
<evidence type="ECO:0000313" key="5">
    <source>
        <dbReference type="EMBL" id="AQK65594.1"/>
    </source>
</evidence>
<dbReference type="ExpressionAtlas" id="A0A1D6GR56">
    <property type="expression patterns" value="baseline"/>
</dbReference>
<dbReference type="InterPro" id="IPR014810">
    <property type="entry name" value="Fcf2_C"/>
</dbReference>
<feature type="compositionally biased region" description="Polar residues" evidence="3">
    <location>
        <begin position="1"/>
        <end position="17"/>
    </location>
</feature>
<dbReference type="Pfam" id="PF08698">
    <property type="entry name" value="Fcf2"/>
    <property type="match status" value="1"/>
</dbReference>
<dbReference type="PANTHER" id="PTHR21686:SF12">
    <property type="entry name" value="DEOXYNUCLEOTIDYLTRANSFERASE TERMINAL-INTERACTING PROTEIN 2"/>
    <property type="match status" value="1"/>
</dbReference>
<evidence type="ECO:0000256" key="3">
    <source>
        <dbReference type="SAM" id="MobiDB-lite"/>
    </source>
</evidence>
<protein>
    <submittedName>
        <fullName evidence="5">Fcf2 pre-rRNA processing protein</fullName>
    </submittedName>
</protein>
<feature type="domain" description="Fcf2 pre-rRNA processing C-terminal" evidence="4">
    <location>
        <begin position="180"/>
        <end position="239"/>
    </location>
</feature>
<dbReference type="InParanoid" id="A0A1D6GR56"/>
<feature type="compositionally biased region" description="Polar residues" evidence="3">
    <location>
        <begin position="27"/>
        <end position="44"/>
    </location>
</feature>
<dbReference type="EMBL" id="CM000781">
    <property type="protein sequence ID" value="AQK65594.1"/>
    <property type="molecule type" value="Genomic_DNA"/>
</dbReference>
<reference evidence="5" key="1">
    <citation type="submission" date="2015-12" db="EMBL/GenBank/DDBJ databases">
        <title>Update maize B73 reference genome by single molecule sequencing technologies.</title>
        <authorList>
            <consortium name="Maize Genome Sequencing Project"/>
            <person name="Ware D."/>
        </authorList>
    </citation>
    <scope>NUCLEOTIDE SEQUENCE</scope>
    <source>
        <tissue evidence="5">Seedling</tissue>
    </source>
</reference>
<evidence type="ECO:0000259" key="4">
    <source>
        <dbReference type="Pfam" id="PF08698"/>
    </source>
</evidence>
<dbReference type="AlphaFoldDB" id="A0A1D6GR56"/>
<feature type="region of interest" description="Disordered" evidence="3">
    <location>
        <begin position="1"/>
        <end position="107"/>
    </location>
</feature>
<sequence length="275" mass="30352">MTSFSGSVTGPNMTGSPHPNPAACDTGANNSSPTVARALVSTQHDVIAEVAPRERRHEPASSIHGEQQLRALPGRQPKRLGARAPHEPRDRLKGGAAAEGTVGKRQPADALQPVRVEAEGVVLQLLRTVERRRVGDVGDLDGLVVREGVHRRVAHLQDAVVQERRHVSDVPVSTRLLGHITDLKRHFKRAGKSKALPKYFQVGTVVELASEFYSSRLKNREHKATLVDELLLDQSLKSYRFSGALFQSPTSVIITRLWCLYLKWVSQFTTKVLHN</sequence>
<evidence type="ECO:0000256" key="2">
    <source>
        <dbReference type="ARBA" id="ARBA00023242"/>
    </source>
</evidence>
<feature type="compositionally biased region" description="Basic and acidic residues" evidence="3">
    <location>
        <begin position="84"/>
        <end position="93"/>
    </location>
</feature>
<gene>
    <name evidence="5" type="ORF">ZEAMMB73_Zm00001d014233</name>
</gene>
<dbReference type="GO" id="GO:0005730">
    <property type="term" value="C:nucleolus"/>
    <property type="evidence" value="ECO:0007669"/>
    <property type="project" value="UniProtKB-SubCell"/>
</dbReference>
<evidence type="ECO:0000256" key="1">
    <source>
        <dbReference type="ARBA" id="ARBA00004604"/>
    </source>
</evidence>
<accession>A0A1D6GR56</accession>
<dbReference type="PANTHER" id="PTHR21686">
    <property type="entry name" value="DEOXYNUCLEOTIDYLTRANSFERASE TERMINAL-INTERACTING PROTEIN 2"/>
    <property type="match status" value="1"/>
</dbReference>
<dbReference type="InterPro" id="IPR039883">
    <property type="entry name" value="Fcf2/DNTTIP2"/>
</dbReference>
<proteinExistence type="predicted"/>